<dbReference type="EMBL" id="QWFX01000016">
    <property type="protein sequence ID" value="RIJ26610.1"/>
    <property type="molecule type" value="Genomic_DNA"/>
</dbReference>
<reference evidence="2 3" key="1">
    <citation type="submission" date="2018-08" db="EMBL/GenBank/DDBJ databases">
        <title>Henriciella mobilis sp. nov., isolated from seawater.</title>
        <authorList>
            <person name="Cheng H."/>
            <person name="Wu Y.-H."/>
            <person name="Xu X.-W."/>
            <person name="Guo L.-L."/>
        </authorList>
    </citation>
    <scope>NUCLEOTIDE SEQUENCE [LARGE SCALE GENOMIC DNA]</scope>
    <source>
        <strain evidence="2 3">JN25</strain>
    </source>
</reference>
<dbReference type="RefSeq" id="WP_119377503.1">
    <property type="nucleotide sequence ID" value="NZ_QWFX01000016.1"/>
</dbReference>
<evidence type="ECO:0000313" key="2">
    <source>
        <dbReference type="EMBL" id="RIJ26610.1"/>
    </source>
</evidence>
<protein>
    <recommendedName>
        <fullName evidence="4">Alginate lyase domain-containing protein</fullName>
    </recommendedName>
</protein>
<dbReference type="AlphaFoldDB" id="A0A399R5M1"/>
<comment type="caution">
    <text evidence="2">The sequence shown here is derived from an EMBL/GenBank/DDBJ whole genome shotgun (WGS) entry which is preliminary data.</text>
</comment>
<evidence type="ECO:0000313" key="3">
    <source>
        <dbReference type="Proteomes" id="UP000266385"/>
    </source>
</evidence>
<keyword evidence="3" id="KW-1185">Reference proteome</keyword>
<dbReference type="OrthoDB" id="9803993at2"/>
<evidence type="ECO:0008006" key="4">
    <source>
        <dbReference type="Google" id="ProtNLM"/>
    </source>
</evidence>
<sequence length="391" mass="42745">MKLGVTIGLAALALGELAAQPASAQDSFTCNMNAEDAANGLRRAVAASPKSATAELAQLDQMVETCPTDRGVIAYAAESWLRHAYAGIPDEDAFSAVSHVWDMLYQADAIARDPEAGGPSRDYGKIFYELRKPAAQGLIKFHDVRGLKHPLFESDEPFDRCLVWSGNLGQTLLYDFDDTWQGRGTVLMLRRLARACPTDKQNQAYPWWLKAASSVAGHTEDAAFALELLEEARLDGKAYLNGKDAAYQWTSEDQARLESQYDMFRLAGMTEADLIPVAALFTPEHLGTEEAARSIGWRLDQAWGALDTSADGAAASDENLARMKAYTLALTPMYHAAKAAGPEARKFLFEIAEAHAAGQKWRRAETQGIPGPKDYMYIWVDPDYAPGGSDN</sequence>
<organism evidence="2 3">
    <name type="scientific">Henriciella mobilis</name>
    <dbReference type="NCBI Taxonomy" id="2305467"/>
    <lineage>
        <taxon>Bacteria</taxon>
        <taxon>Pseudomonadati</taxon>
        <taxon>Pseudomonadota</taxon>
        <taxon>Alphaproteobacteria</taxon>
        <taxon>Hyphomonadales</taxon>
        <taxon>Hyphomonadaceae</taxon>
        <taxon>Henriciella</taxon>
    </lineage>
</organism>
<feature type="signal peptide" evidence="1">
    <location>
        <begin position="1"/>
        <end position="24"/>
    </location>
</feature>
<feature type="chain" id="PRO_5017267750" description="Alginate lyase domain-containing protein" evidence="1">
    <location>
        <begin position="25"/>
        <end position="391"/>
    </location>
</feature>
<proteinExistence type="predicted"/>
<dbReference type="Proteomes" id="UP000266385">
    <property type="component" value="Unassembled WGS sequence"/>
</dbReference>
<keyword evidence="1" id="KW-0732">Signal</keyword>
<name>A0A399R5M1_9PROT</name>
<evidence type="ECO:0000256" key="1">
    <source>
        <dbReference type="SAM" id="SignalP"/>
    </source>
</evidence>
<gene>
    <name evidence="2" type="ORF">D1223_16765</name>
</gene>
<accession>A0A399R5M1</accession>